<feature type="compositionally biased region" description="Basic and acidic residues" evidence="1">
    <location>
        <begin position="112"/>
        <end position="129"/>
    </location>
</feature>
<organism evidence="2 3">
    <name type="scientific">Trichoderma longibrachiatum ATCC 18648</name>
    <dbReference type="NCBI Taxonomy" id="983965"/>
    <lineage>
        <taxon>Eukaryota</taxon>
        <taxon>Fungi</taxon>
        <taxon>Dikarya</taxon>
        <taxon>Ascomycota</taxon>
        <taxon>Pezizomycotina</taxon>
        <taxon>Sordariomycetes</taxon>
        <taxon>Hypocreomycetidae</taxon>
        <taxon>Hypocreales</taxon>
        <taxon>Hypocreaceae</taxon>
        <taxon>Trichoderma</taxon>
    </lineage>
</organism>
<accession>A0A2T4C0S7</accession>
<feature type="region of interest" description="Disordered" evidence="1">
    <location>
        <begin position="112"/>
        <end position="132"/>
    </location>
</feature>
<name>A0A2T4C0S7_TRILO</name>
<dbReference type="AlphaFoldDB" id="A0A2T4C0S7"/>
<keyword evidence="3" id="KW-1185">Reference proteome</keyword>
<evidence type="ECO:0000313" key="2">
    <source>
        <dbReference type="EMBL" id="PTB75094.1"/>
    </source>
</evidence>
<protein>
    <submittedName>
        <fullName evidence="2">Uncharacterized protein</fullName>
    </submittedName>
</protein>
<evidence type="ECO:0000256" key="1">
    <source>
        <dbReference type="SAM" id="MobiDB-lite"/>
    </source>
</evidence>
<dbReference type="Proteomes" id="UP000240760">
    <property type="component" value="Unassembled WGS sequence"/>
</dbReference>
<sequence>MVLPLNHINNPSTTHTTQNTGQLHAQIIMCVHFRSWNRCSSCFLTFNRRRNRVPCWNGSLSRWRVHRHGLSCRSGWYERADDEVYTHLFCEACAMEAASLDRDGADEHVNGGNHLHVDNDGKGDVREASRGGGLEDEGTALITDTVTTREVRQAKSLNGVFVRLFSLGEVLRVRRTKKGKRRCRIRIWVL</sequence>
<dbReference type="EMBL" id="KZ679134">
    <property type="protein sequence ID" value="PTB75094.1"/>
    <property type="molecule type" value="Genomic_DNA"/>
</dbReference>
<proteinExistence type="predicted"/>
<evidence type="ECO:0000313" key="3">
    <source>
        <dbReference type="Proteomes" id="UP000240760"/>
    </source>
</evidence>
<dbReference type="OrthoDB" id="4898695at2759"/>
<reference evidence="2 3" key="1">
    <citation type="submission" date="2016-07" db="EMBL/GenBank/DDBJ databases">
        <title>Multiple horizontal gene transfer events from other fungi enriched the ability of initially mycotrophic Trichoderma (Ascomycota) to feed on dead plant biomass.</title>
        <authorList>
            <consortium name="DOE Joint Genome Institute"/>
            <person name="Aerts A."/>
            <person name="Atanasova L."/>
            <person name="Chenthamara K."/>
            <person name="Zhang J."/>
            <person name="Grujic M."/>
            <person name="Henrissat B."/>
            <person name="Kuo A."/>
            <person name="Salamov A."/>
            <person name="Lipzen A."/>
            <person name="Labutti K."/>
            <person name="Barry K."/>
            <person name="Miao Y."/>
            <person name="Rahimi M.J."/>
            <person name="Shen Q."/>
            <person name="Grigoriev I.V."/>
            <person name="Kubicek C.P."/>
            <person name="Druzhinina I.S."/>
        </authorList>
    </citation>
    <scope>NUCLEOTIDE SEQUENCE [LARGE SCALE GENOMIC DNA]</scope>
    <source>
        <strain evidence="2 3">ATCC 18648</strain>
    </source>
</reference>
<gene>
    <name evidence="2" type="ORF">M440DRAFT_337062</name>
</gene>